<dbReference type="AlphaFoldDB" id="A0A1G9RPI0"/>
<dbReference type="RefSeq" id="WP_093203774.1">
    <property type="nucleotide sequence ID" value="NZ_FNGS01000005.1"/>
</dbReference>
<keyword evidence="3" id="KW-1185">Reference proteome</keyword>
<dbReference type="Proteomes" id="UP000198901">
    <property type="component" value="Unassembled WGS sequence"/>
</dbReference>
<dbReference type="Pfam" id="PF19569">
    <property type="entry name" value="START_2"/>
    <property type="match status" value="1"/>
</dbReference>
<dbReference type="InterPro" id="IPR023393">
    <property type="entry name" value="START-like_dom_sf"/>
</dbReference>
<evidence type="ECO:0000259" key="1">
    <source>
        <dbReference type="Pfam" id="PF19569"/>
    </source>
</evidence>
<dbReference type="OrthoDB" id="667567at2"/>
<protein>
    <submittedName>
        <fullName evidence="2">Uncharacterized conserved protein YndB, AHSA1/START domain</fullName>
    </submittedName>
</protein>
<sequence length="129" mass="14686">MTKYKFSAEFELKASPKMLFPYISTASGLQQWFASKVVVGSNQSMIFEWDGENHTARVVSVRQNKSVKYDFVPGGEDDDHNYLEFRLDQSDLTNSTFLKVTDYSNNDNEDDLKALWDGLIDSLREVVGG</sequence>
<name>A0A1G9RPI0_9BACT</name>
<dbReference type="SUPFAM" id="SSF55961">
    <property type="entry name" value="Bet v1-like"/>
    <property type="match status" value="1"/>
</dbReference>
<evidence type="ECO:0000313" key="2">
    <source>
        <dbReference type="EMBL" id="SDM25249.1"/>
    </source>
</evidence>
<proteinExistence type="predicted"/>
<dbReference type="STRING" id="563176.SAMN04488090_2986"/>
<feature type="domain" description="START-like" evidence="1">
    <location>
        <begin position="3"/>
        <end position="128"/>
    </location>
</feature>
<dbReference type="Gene3D" id="3.30.530.20">
    <property type="match status" value="1"/>
</dbReference>
<evidence type="ECO:0000313" key="3">
    <source>
        <dbReference type="Proteomes" id="UP000198901"/>
    </source>
</evidence>
<accession>A0A1G9RPI0</accession>
<dbReference type="InterPro" id="IPR045736">
    <property type="entry name" value="START_2"/>
</dbReference>
<gene>
    <name evidence="2" type="ORF">SAMN04488090_2986</name>
</gene>
<dbReference type="EMBL" id="FNGS01000005">
    <property type="protein sequence ID" value="SDM25249.1"/>
    <property type="molecule type" value="Genomic_DNA"/>
</dbReference>
<organism evidence="2 3">
    <name type="scientific">Siphonobacter aquaeclarae</name>
    <dbReference type="NCBI Taxonomy" id="563176"/>
    <lineage>
        <taxon>Bacteria</taxon>
        <taxon>Pseudomonadati</taxon>
        <taxon>Bacteroidota</taxon>
        <taxon>Cytophagia</taxon>
        <taxon>Cytophagales</taxon>
        <taxon>Cytophagaceae</taxon>
        <taxon>Siphonobacter</taxon>
    </lineage>
</organism>
<reference evidence="2 3" key="1">
    <citation type="submission" date="2016-10" db="EMBL/GenBank/DDBJ databases">
        <authorList>
            <person name="de Groot N.N."/>
        </authorList>
    </citation>
    <scope>NUCLEOTIDE SEQUENCE [LARGE SCALE GENOMIC DNA]</scope>
    <source>
        <strain evidence="2 3">DSM 21668</strain>
    </source>
</reference>